<dbReference type="InterPro" id="IPR006367">
    <property type="entry name" value="Sirohaem_synthase_N"/>
</dbReference>
<dbReference type="Pfam" id="PF13241">
    <property type="entry name" value="NAD_binding_7"/>
    <property type="match status" value="1"/>
</dbReference>
<feature type="domain" description="Siroheme synthase central" evidence="7">
    <location>
        <begin position="119"/>
        <end position="140"/>
    </location>
</feature>
<keyword evidence="5" id="KW-0627">Porphyrin biosynthesis</keyword>
<evidence type="ECO:0000256" key="1">
    <source>
        <dbReference type="ARBA" id="ARBA00005010"/>
    </source>
</evidence>
<evidence type="ECO:0000256" key="5">
    <source>
        <dbReference type="ARBA" id="ARBA00023244"/>
    </source>
</evidence>
<evidence type="ECO:0000313" key="8">
    <source>
        <dbReference type="EMBL" id="ACL17036.1"/>
    </source>
</evidence>
<dbReference type="HOGENOM" id="CLU_011276_8_1_2"/>
<dbReference type="KEGG" id="mpl:Mpal_1729"/>
<name>B8GJJ5_METPE</name>
<keyword evidence="9" id="KW-1185">Reference proteome</keyword>
<evidence type="ECO:0000256" key="4">
    <source>
        <dbReference type="ARBA" id="ARBA00023027"/>
    </source>
</evidence>
<dbReference type="EMBL" id="CP001338">
    <property type="protein sequence ID" value="ACL17036.1"/>
    <property type="molecule type" value="Genomic_DNA"/>
</dbReference>
<dbReference type="NCBIfam" id="TIGR01470">
    <property type="entry name" value="cysG_Nterm"/>
    <property type="match status" value="1"/>
</dbReference>
<dbReference type="SUPFAM" id="SSF75615">
    <property type="entry name" value="Siroheme synthase middle domains-like"/>
    <property type="match status" value="1"/>
</dbReference>
<accession>B8GJJ5</accession>
<evidence type="ECO:0000259" key="7">
    <source>
        <dbReference type="Pfam" id="PF14824"/>
    </source>
</evidence>
<dbReference type="Gene3D" id="3.40.50.720">
    <property type="entry name" value="NAD(P)-binding Rossmann-like Domain"/>
    <property type="match status" value="1"/>
</dbReference>
<dbReference type="AlphaFoldDB" id="B8GJJ5"/>
<comment type="pathway">
    <text evidence="1">Porphyrin-containing compound metabolism; siroheme biosynthesis; sirohydrochlorin from precorrin-2: step 1/1.</text>
</comment>
<dbReference type="eggNOG" id="arCOG01044">
    <property type="taxonomic scope" value="Archaea"/>
</dbReference>
<protein>
    <recommendedName>
        <fullName evidence="2">precorrin-2 dehydrogenase</fullName>
        <ecNumber evidence="2">1.3.1.76</ecNumber>
    </recommendedName>
</protein>
<dbReference type="InterPro" id="IPR036291">
    <property type="entry name" value="NAD(P)-bd_dom_sf"/>
</dbReference>
<organism evidence="8 9">
    <name type="scientific">Methanosphaerula palustris (strain ATCC BAA-1556 / DSM 19958 / E1-9c)</name>
    <dbReference type="NCBI Taxonomy" id="521011"/>
    <lineage>
        <taxon>Archaea</taxon>
        <taxon>Methanobacteriati</taxon>
        <taxon>Methanobacteriota</taxon>
        <taxon>Stenosarchaea group</taxon>
        <taxon>Methanomicrobia</taxon>
        <taxon>Methanomicrobiales</taxon>
        <taxon>Methanoregulaceae</taxon>
        <taxon>Methanosphaerula</taxon>
    </lineage>
</organism>
<dbReference type="PANTHER" id="PTHR35330:SF1">
    <property type="entry name" value="SIROHEME BIOSYNTHESIS PROTEIN MET8"/>
    <property type="match status" value="1"/>
</dbReference>
<sequence length="210" mass="22712">MLDLSGRSVRIFGGGEVGARKAAFFADEAAVQIFSRSFSSRFSSLPVTSQVLDVELLDDQTLGDLIKGAFLVVAATSSPDQNNRIGRICRDLGVLFNNADGEQGDLQLPAVARGEQYLIAVSTGGSSPAVARYIRETIEREVPCLDRMILLQREVRGALKQLPLSSDERRRILSAILRDSAVNSALNTGVDQAVAVVWTRYLQGRSPDGC</sequence>
<evidence type="ECO:0000313" key="9">
    <source>
        <dbReference type="Proteomes" id="UP000002457"/>
    </source>
</evidence>
<dbReference type="GO" id="GO:0043115">
    <property type="term" value="F:precorrin-2 dehydrogenase activity"/>
    <property type="evidence" value="ECO:0007669"/>
    <property type="project" value="UniProtKB-EC"/>
</dbReference>
<dbReference type="InterPro" id="IPR028161">
    <property type="entry name" value="Met8-like"/>
</dbReference>
<proteinExistence type="predicted"/>
<dbReference type="GO" id="GO:0004325">
    <property type="term" value="F:ferrochelatase activity"/>
    <property type="evidence" value="ECO:0007669"/>
    <property type="project" value="InterPro"/>
</dbReference>
<dbReference type="STRING" id="521011.Mpal_1729"/>
<evidence type="ECO:0000256" key="2">
    <source>
        <dbReference type="ARBA" id="ARBA00012400"/>
    </source>
</evidence>
<dbReference type="UniPathway" id="UPA00262">
    <property type="reaction ID" value="UER00222"/>
</dbReference>
<dbReference type="InterPro" id="IPR028281">
    <property type="entry name" value="Sirohaem_synthase_central"/>
</dbReference>
<reference evidence="8 9" key="1">
    <citation type="journal article" date="2015" name="Genome Announc.">
        <title>Complete Genome Sequence of Methanosphaerula palustris E1-9CT, a Hydrogenotrophic Methanogen Isolated from a Minerotrophic Fen Peatland.</title>
        <authorList>
            <person name="Cadillo-Quiroz H."/>
            <person name="Browne P."/>
            <person name="Kyrpides N."/>
            <person name="Woyke T."/>
            <person name="Goodwin L."/>
            <person name="Detter C."/>
            <person name="Yavitt J.B."/>
            <person name="Zinder S.H."/>
        </authorList>
    </citation>
    <scope>NUCLEOTIDE SEQUENCE [LARGE SCALE GENOMIC DNA]</scope>
    <source>
        <strain evidence="9">ATCC BAA-1556 / DSM 19958 / E1-9c</strain>
    </source>
</reference>
<evidence type="ECO:0000256" key="6">
    <source>
        <dbReference type="ARBA" id="ARBA00047561"/>
    </source>
</evidence>
<dbReference type="SUPFAM" id="SSF51735">
    <property type="entry name" value="NAD(P)-binding Rossmann-fold domains"/>
    <property type="match status" value="1"/>
</dbReference>
<keyword evidence="4" id="KW-0520">NAD</keyword>
<keyword evidence="3" id="KW-0560">Oxidoreductase</keyword>
<comment type="catalytic activity">
    <reaction evidence="6">
        <text>precorrin-2 + NAD(+) = sirohydrochlorin + NADH + 2 H(+)</text>
        <dbReference type="Rhea" id="RHEA:15613"/>
        <dbReference type="ChEBI" id="CHEBI:15378"/>
        <dbReference type="ChEBI" id="CHEBI:57540"/>
        <dbReference type="ChEBI" id="CHEBI:57945"/>
        <dbReference type="ChEBI" id="CHEBI:58351"/>
        <dbReference type="ChEBI" id="CHEBI:58827"/>
        <dbReference type="EC" id="1.3.1.76"/>
    </reaction>
</comment>
<dbReference type="Gene3D" id="3.30.160.110">
    <property type="entry name" value="Siroheme synthase, domain 2"/>
    <property type="match status" value="1"/>
</dbReference>
<dbReference type="PANTHER" id="PTHR35330">
    <property type="entry name" value="SIROHEME BIOSYNTHESIS PROTEIN MET8"/>
    <property type="match status" value="1"/>
</dbReference>
<gene>
    <name evidence="8" type="ordered locus">Mpal_1729</name>
</gene>
<dbReference type="EC" id="1.3.1.76" evidence="2"/>
<dbReference type="Pfam" id="PF14824">
    <property type="entry name" value="Sirohm_synth_M"/>
    <property type="match status" value="1"/>
</dbReference>
<dbReference type="Proteomes" id="UP000002457">
    <property type="component" value="Chromosome"/>
</dbReference>
<evidence type="ECO:0000256" key="3">
    <source>
        <dbReference type="ARBA" id="ARBA00023002"/>
    </source>
</evidence>
<dbReference type="GO" id="GO:0019354">
    <property type="term" value="P:siroheme biosynthetic process"/>
    <property type="evidence" value="ECO:0007669"/>
    <property type="project" value="UniProtKB-UniPathway"/>
</dbReference>